<reference evidence="1 2" key="1">
    <citation type="submission" date="2024-01" db="EMBL/GenBank/DDBJ databases">
        <title>Genome assemblies of Stephania.</title>
        <authorList>
            <person name="Yang L."/>
        </authorList>
    </citation>
    <scope>NUCLEOTIDE SEQUENCE [LARGE SCALE GENOMIC DNA]</scope>
    <source>
        <strain evidence="1">JXDWG</strain>
        <tissue evidence="1">Leaf</tissue>
    </source>
</reference>
<name>A0AAP0HS49_9MAGN</name>
<protein>
    <submittedName>
        <fullName evidence="1">Uncharacterized protein</fullName>
    </submittedName>
</protein>
<dbReference type="EMBL" id="JBBNAG010000011">
    <property type="protein sequence ID" value="KAK9094591.1"/>
    <property type="molecule type" value="Genomic_DNA"/>
</dbReference>
<dbReference type="AlphaFoldDB" id="A0AAP0HS49"/>
<evidence type="ECO:0000313" key="1">
    <source>
        <dbReference type="EMBL" id="KAK9094591.1"/>
    </source>
</evidence>
<dbReference type="Proteomes" id="UP001419268">
    <property type="component" value="Unassembled WGS sequence"/>
</dbReference>
<organism evidence="1 2">
    <name type="scientific">Stephania cephalantha</name>
    <dbReference type="NCBI Taxonomy" id="152367"/>
    <lineage>
        <taxon>Eukaryota</taxon>
        <taxon>Viridiplantae</taxon>
        <taxon>Streptophyta</taxon>
        <taxon>Embryophyta</taxon>
        <taxon>Tracheophyta</taxon>
        <taxon>Spermatophyta</taxon>
        <taxon>Magnoliopsida</taxon>
        <taxon>Ranunculales</taxon>
        <taxon>Menispermaceae</taxon>
        <taxon>Menispermoideae</taxon>
        <taxon>Cissampelideae</taxon>
        <taxon>Stephania</taxon>
    </lineage>
</organism>
<comment type="caution">
    <text evidence="1">The sequence shown here is derived from an EMBL/GenBank/DDBJ whole genome shotgun (WGS) entry which is preliminary data.</text>
</comment>
<evidence type="ECO:0000313" key="2">
    <source>
        <dbReference type="Proteomes" id="UP001419268"/>
    </source>
</evidence>
<gene>
    <name evidence="1" type="ORF">Scep_026060</name>
</gene>
<accession>A0AAP0HS49</accession>
<proteinExistence type="predicted"/>
<keyword evidence="2" id="KW-1185">Reference proteome</keyword>
<sequence length="145" mass="15939">MIVSSLRLPSSSGLCPLSCSRHISGLEASSFLSIRFGSSTSLLESRYAPGDTSLRDASTTKLSQFPISHGSSPFDSIPTYPKYLELDQPPNVLRDFAAVGYRTGISPEIALLPRSRNLISRYDPISEGLTQSERRRSSLEEMRNV</sequence>